<dbReference type="PANTHER" id="PTHR20953">
    <property type="entry name" value="KINASE-RELATED"/>
    <property type="match status" value="1"/>
</dbReference>
<proteinExistence type="predicted"/>
<dbReference type="InterPro" id="IPR003593">
    <property type="entry name" value="AAA+_ATPase"/>
</dbReference>
<dbReference type="SMART" id="SM00382">
    <property type="entry name" value="AAA"/>
    <property type="match status" value="1"/>
</dbReference>
<evidence type="ECO:0000256" key="1">
    <source>
        <dbReference type="ARBA" id="ARBA00022741"/>
    </source>
</evidence>
<dbReference type="NCBIfam" id="TIGR02858">
    <property type="entry name" value="spore_III_AA"/>
    <property type="match status" value="1"/>
</dbReference>
<name>A0ABW0K4G2_9BACL</name>
<evidence type="ECO:0000259" key="3">
    <source>
        <dbReference type="SMART" id="SM00382"/>
    </source>
</evidence>
<gene>
    <name evidence="4" type="primary">spoIIIAA</name>
    <name evidence="4" type="ORF">ACFPOG_06750</name>
</gene>
<dbReference type="RefSeq" id="WP_270885819.1">
    <property type="nucleotide sequence ID" value="NZ_JAQFVF010000092.1"/>
</dbReference>
<accession>A0ABW0K4G2</accession>
<comment type="caution">
    <text evidence="4">The sequence shown here is derived from an EMBL/GenBank/DDBJ whole genome shotgun (WGS) entry which is preliminary data.</text>
</comment>
<evidence type="ECO:0000256" key="2">
    <source>
        <dbReference type="ARBA" id="ARBA00022840"/>
    </source>
</evidence>
<keyword evidence="5" id="KW-1185">Reference proteome</keyword>
<dbReference type="EMBL" id="JBHSMJ010000009">
    <property type="protein sequence ID" value="MFC5447951.1"/>
    <property type="molecule type" value="Genomic_DNA"/>
</dbReference>
<dbReference type="PANTHER" id="PTHR20953:SF3">
    <property type="entry name" value="P-LOOP CONTAINING NUCLEOSIDE TRIPHOSPHATE HYDROLASES SUPERFAMILY PROTEIN"/>
    <property type="match status" value="1"/>
</dbReference>
<keyword evidence="2" id="KW-0067">ATP-binding</keyword>
<keyword evidence="1" id="KW-0547">Nucleotide-binding</keyword>
<evidence type="ECO:0000313" key="4">
    <source>
        <dbReference type="EMBL" id="MFC5447951.1"/>
    </source>
</evidence>
<evidence type="ECO:0000313" key="5">
    <source>
        <dbReference type="Proteomes" id="UP001596044"/>
    </source>
</evidence>
<dbReference type="InterPro" id="IPR027417">
    <property type="entry name" value="P-loop_NTPase"/>
</dbReference>
<dbReference type="Proteomes" id="UP001596044">
    <property type="component" value="Unassembled WGS sequence"/>
</dbReference>
<dbReference type="Gene3D" id="3.40.50.300">
    <property type="entry name" value="P-loop containing nucleotide triphosphate hydrolases"/>
    <property type="match status" value="1"/>
</dbReference>
<sequence>MLDSIMNLLPHSLRFILAHLPEGVKASVEEIRLRESRPLEISYQDRYAFLSESGQIVQHEAQAYKPTGKDFQYVLEQLTNHSLYTYEEELRRGYITIPGGHRVGLAGRTVLDQGQVKQIRDVSSFNIRVARDLQGVGKTIVPYLYDPASRSVHHTLVISPPQQGKTTLVRDLARLVSRGEWGTAAAGTLAGRKVGVVDERSELAACVKGVPRFDLGPRTDIMDGCPKAEGMMMMIRSLSPEVLVVDEIGRPEDARAIHEALHAGIRVIATAHGADYEDARQRPVLKELLDEGVFARYVILDRRKGKQAPFRVLDRQGRQLEPQRWG</sequence>
<dbReference type="SUPFAM" id="SSF52540">
    <property type="entry name" value="P-loop containing nucleoside triphosphate hydrolases"/>
    <property type="match status" value="1"/>
</dbReference>
<dbReference type="InterPro" id="IPR014217">
    <property type="entry name" value="Spore_III_AA"/>
</dbReference>
<dbReference type="Pfam" id="PF19568">
    <property type="entry name" value="Spore_III_AA"/>
    <property type="match status" value="1"/>
</dbReference>
<protein>
    <submittedName>
        <fullName evidence="4">Stage III sporulation protein AA</fullName>
    </submittedName>
</protein>
<reference evidence="5" key="1">
    <citation type="journal article" date="2019" name="Int. J. Syst. Evol. Microbiol.">
        <title>The Global Catalogue of Microorganisms (GCM) 10K type strain sequencing project: providing services to taxonomists for standard genome sequencing and annotation.</title>
        <authorList>
            <consortium name="The Broad Institute Genomics Platform"/>
            <consortium name="The Broad Institute Genome Sequencing Center for Infectious Disease"/>
            <person name="Wu L."/>
            <person name="Ma J."/>
        </authorList>
    </citation>
    <scope>NUCLEOTIDE SEQUENCE [LARGE SCALE GENOMIC DNA]</scope>
    <source>
        <strain evidence="5">KACC 11904</strain>
    </source>
</reference>
<dbReference type="InterPro" id="IPR045735">
    <property type="entry name" value="Spore_III_AA_AAA+_ATPase"/>
</dbReference>
<organism evidence="4 5">
    <name type="scientific">Paenibacillus aestuarii</name>
    <dbReference type="NCBI Taxonomy" id="516965"/>
    <lineage>
        <taxon>Bacteria</taxon>
        <taxon>Bacillati</taxon>
        <taxon>Bacillota</taxon>
        <taxon>Bacilli</taxon>
        <taxon>Bacillales</taxon>
        <taxon>Paenibacillaceae</taxon>
        <taxon>Paenibacillus</taxon>
    </lineage>
</organism>
<feature type="domain" description="AAA+ ATPase" evidence="3">
    <location>
        <begin position="151"/>
        <end position="310"/>
    </location>
</feature>